<comment type="caution">
    <text evidence="1">The sequence shown here is derived from an EMBL/GenBank/DDBJ whole genome shotgun (WGS) entry which is preliminary data.</text>
</comment>
<protein>
    <submittedName>
        <fullName evidence="1">Uncharacterized protein</fullName>
    </submittedName>
</protein>
<name>K6XIY5_9ALTE</name>
<proteinExistence type="predicted"/>
<dbReference type="EMBL" id="BAEO01000055">
    <property type="protein sequence ID" value="GAC20629.1"/>
    <property type="molecule type" value="Genomic_DNA"/>
</dbReference>
<keyword evidence="2" id="KW-1185">Reference proteome</keyword>
<gene>
    <name evidence="1" type="ORF">GARC_3675</name>
</gene>
<reference evidence="1 2" key="1">
    <citation type="journal article" date="2017" name="Antonie Van Leeuwenhoek">
        <title>Rhizobium rhizosphaerae sp. nov., a novel species isolated from rice rhizosphere.</title>
        <authorList>
            <person name="Zhao J.J."/>
            <person name="Zhang J."/>
            <person name="Zhang R.J."/>
            <person name="Zhang C.W."/>
            <person name="Yin H.Q."/>
            <person name="Zhang X.X."/>
        </authorList>
    </citation>
    <scope>NUCLEOTIDE SEQUENCE [LARGE SCALE GENOMIC DNA]</scope>
    <source>
        <strain evidence="1 2">BSs20135</strain>
    </source>
</reference>
<accession>K6XIY5</accession>
<organism evidence="1 2">
    <name type="scientific">Paraglaciecola arctica BSs20135</name>
    <dbReference type="NCBI Taxonomy" id="493475"/>
    <lineage>
        <taxon>Bacteria</taxon>
        <taxon>Pseudomonadati</taxon>
        <taxon>Pseudomonadota</taxon>
        <taxon>Gammaproteobacteria</taxon>
        <taxon>Alteromonadales</taxon>
        <taxon>Alteromonadaceae</taxon>
        <taxon>Paraglaciecola</taxon>
    </lineage>
</organism>
<dbReference type="AlphaFoldDB" id="K6XIY5"/>
<evidence type="ECO:0000313" key="1">
    <source>
        <dbReference type="EMBL" id="GAC20629.1"/>
    </source>
</evidence>
<sequence length="87" mass="9798">MTLTGLAVVAILNVSMIRLDERNVFCGDLDNVVLDHDFPVSHPVNRCAAEQSQGVSWSEWFTGRSSSYQFHFIDLLELLSRSQNNKA</sequence>
<dbReference type="Proteomes" id="UP000006327">
    <property type="component" value="Unassembled WGS sequence"/>
</dbReference>
<evidence type="ECO:0000313" key="2">
    <source>
        <dbReference type="Proteomes" id="UP000006327"/>
    </source>
</evidence>